<organism evidence="2 3">
    <name type="scientific">Maricaulis maris (strain MCS10)</name>
    <name type="common">Caulobacter maris</name>
    <dbReference type="NCBI Taxonomy" id="394221"/>
    <lineage>
        <taxon>Bacteria</taxon>
        <taxon>Pseudomonadati</taxon>
        <taxon>Pseudomonadota</taxon>
        <taxon>Alphaproteobacteria</taxon>
        <taxon>Maricaulales</taxon>
        <taxon>Maricaulaceae</taxon>
        <taxon>Maricaulis</taxon>
    </lineage>
</organism>
<evidence type="ECO:0000313" key="2">
    <source>
        <dbReference type="EMBL" id="ABI66580.1"/>
    </source>
</evidence>
<evidence type="ECO:0000313" key="3">
    <source>
        <dbReference type="Proteomes" id="UP000001964"/>
    </source>
</evidence>
<dbReference type="STRING" id="394221.Mmar10_2288"/>
<accession>Q0AMB3</accession>
<protein>
    <recommendedName>
        <fullName evidence="1">Phytase-like domain-containing protein</fullName>
    </recommendedName>
</protein>
<reference evidence="2 3" key="1">
    <citation type="submission" date="2006-08" db="EMBL/GenBank/DDBJ databases">
        <title>Complete sequence of Maricaulis maris MCS10.</title>
        <authorList>
            <consortium name="US DOE Joint Genome Institute"/>
            <person name="Copeland A."/>
            <person name="Lucas S."/>
            <person name="Lapidus A."/>
            <person name="Barry K."/>
            <person name="Detter J.C."/>
            <person name="Glavina del Rio T."/>
            <person name="Hammon N."/>
            <person name="Israni S."/>
            <person name="Dalin E."/>
            <person name="Tice H."/>
            <person name="Pitluck S."/>
            <person name="Saunders E."/>
            <person name="Brettin T."/>
            <person name="Bruce D."/>
            <person name="Han C."/>
            <person name="Tapia R."/>
            <person name="Gilna P."/>
            <person name="Schmutz J."/>
            <person name="Larimer F."/>
            <person name="Land M."/>
            <person name="Hauser L."/>
            <person name="Kyrpides N."/>
            <person name="Mikhailova N."/>
            <person name="Viollier P."/>
            <person name="Stephens C."/>
            <person name="Richardson P."/>
        </authorList>
    </citation>
    <scope>NUCLEOTIDE SEQUENCE [LARGE SCALE GENOMIC DNA]</scope>
    <source>
        <strain evidence="2 3">MCS10</strain>
    </source>
</reference>
<dbReference type="EMBL" id="CP000449">
    <property type="protein sequence ID" value="ABI66580.1"/>
    <property type="molecule type" value="Genomic_DNA"/>
</dbReference>
<dbReference type="KEGG" id="mmr:Mmar10_2288"/>
<dbReference type="InterPro" id="IPR027372">
    <property type="entry name" value="Phytase-like_dom"/>
</dbReference>
<gene>
    <name evidence="2" type="ordered locus">Mmar10_2288</name>
</gene>
<dbReference type="eggNOG" id="COG4246">
    <property type="taxonomic scope" value="Bacteria"/>
</dbReference>
<keyword evidence="3" id="KW-1185">Reference proteome</keyword>
<name>Q0AMB3_MARMM</name>
<dbReference type="Pfam" id="PF13449">
    <property type="entry name" value="Phytase-like"/>
    <property type="match status" value="1"/>
</dbReference>
<dbReference type="OrthoDB" id="9798693at2"/>
<dbReference type="AlphaFoldDB" id="Q0AMB3"/>
<dbReference type="InterPro" id="IPR014567">
    <property type="entry name" value="UCP031900"/>
</dbReference>
<dbReference type="PIRSF" id="PIRSF031900">
    <property type="entry name" value="UCP031900"/>
    <property type="match status" value="1"/>
</dbReference>
<sequence length="318" mass="33990" precursor="true">MRSLLLPLLPLCLAACSPDVEMTQAGSQAVPLYEQSPDRTDLDRLSYLGGVVLNHPDDRFGGFSALTLSADGSRILAVSDSAYWVTANIDWSGTDGNLHVGGFSIAPILSRTGDPLGGRAADSEAIADLGGGAYAVSFEREHRINTYALGEDWSQLDSVGEAFPAPPGAAEFTDNGGMEGLTTLPDGALLAGIEDGSDGVYPLWLRRDGDWSRSDLAAEPDYGLTSLDYHDGHVYALERFWQSGIGNRIRILRFAVDALEAGTPIEAELLGTLEAGMTVDNFEGLAITERDGRTVLLLMSDDNYSGSQRTLLLAFQLD</sequence>
<dbReference type="Proteomes" id="UP000001964">
    <property type="component" value="Chromosome"/>
</dbReference>
<proteinExistence type="predicted"/>
<feature type="domain" description="Phytase-like" evidence="1">
    <location>
        <begin position="59"/>
        <end position="304"/>
    </location>
</feature>
<evidence type="ECO:0000259" key="1">
    <source>
        <dbReference type="Pfam" id="PF13449"/>
    </source>
</evidence>
<dbReference type="HOGENOM" id="CLU_059147_0_0_5"/>